<dbReference type="Pfam" id="PF11653">
    <property type="entry name" value="VirionAssem_T7"/>
    <property type="match status" value="1"/>
</dbReference>
<evidence type="ECO:0000313" key="3">
    <source>
        <dbReference type="Proteomes" id="UP000246166"/>
    </source>
</evidence>
<sequence>MGFGKAFKKAFKSVTSVVTKPAAQALGAVGIGQAGATAVESQAPAAVAPAAIVETPKDASSDVSDDSQTEAGRKKARAGGKKSLSVARAAGNGLNV</sequence>
<evidence type="ECO:0000313" key="2">
    <source>
        <dbReference type="EMBL" id="AWD92511.1"/>
    </source>
</evidence>
<keyword evidence="3" id="KW-1185">Reference proteome</keyword>
<accession>A0A2S1GSZ7</accession>
<dbReference type="GeneID" id="54991600"/>
<evidence type="ECO:0000256" key="1">
    <source>
        <dbReference type="SAM" id="MobiDB-lite"/>
    </source>
</evidence>
<evidence type="ECO:0008006" key="4">
    <source>
        <dbReference type="Google" id="ProtNLM"/>
    </source>
</evidence>
<dbReference type="KEGG" id="vg:54991600"/>
<dbReference type="EMBL" id="MH059637">
    <property type="protein sequence ID" value="AWD92511.1"/>
    <property type="molecule type" value="Genomic_DNA"/>
</dbReference>
<protein>
    <recommendedName>
        <fullName evidence="4">Tail assembly protein</fullName>
    </recommendedName>
</protein>
<reference evidence="3" key="1">
    <citation type="submission" date="2018-03" db="EMBL/GenBank/DDBJ databases">
        <title>Phage therapy in agriculture - a green tech approach to combat plant pathogenic bacteria.</title>
        <authorList>
            <person name="Carstens A.B."/>
            <person name="Djurhuus A.M."/>
            <person name="Hansen L.H."/>
        </authorList>
    </citation>
    <scope>NUCLEOTIDE SEQUENCE [LARGE SCALE GENOMIC DNA]</scope>
</reference>
<proteinExistence type="predicted"/>
<dbReference type="RefSeq" id="YP_009801092.1">
    <property type="nucleotide sequence ID" value="NC_047963.1"/>
</dbReference>
<feature type="region of interest" description="Disordered" evidence="1">
    <location>
        <begin position="54"/>
        <end position="96"/>
    </location>
</feature>
<name>A0A2S1GSZ7_9CAUD</name>
<dbReference type="InterPro" id="IPR024281">
    <property type="entry name" value="Phage_T7-like_viron_assmbl"/>
</dbReference>
<organism evidence="2 3">
    <name type="scientific">Pectobacterium phage Jarilo</name>
    <dbReference type="NCBI Taxonomy" id="2163634"/>
    <lineage>
        <taxon>Viruses</taxon>
        <taxon>Duplodnaviria</taxon>
        <taxon>Heunggongvirae</taxon>
        <taxon>Uroviricota</taxon>
        <taxon>Caudoviricetes</taxon>
        <taxon>Autographivirales</taxon>
        <taxon>Autotranscriptaviridae</taxon>
        <taxon>Studiervirinae</taxon>
        <taxon>Jarilovirus</taxon>
        <taxon>Jarilovirus jarilo</taxon>
    </lineage>
</organism>
<dbReference type="Proteomes" id="UP000246166">
    <property type="component" value="Segment"/>
</dbReference>